<proteinExistence type="predicted"/>
<evidence type="ECO:0000313" key="3">
    <source>
        <dbReference type="Proteomes" id="UP001320609"/>
    </source>
</evidence>
<reference evidence="2 3" key="1">
    <citation type="submission" date="2022-03" db="EMBL/GenBank/DDBJ databases">
        <title>Genomic signatures underlying metal tolerance in selected Arctic bacterial isolates.</title>
        <authorList>
            <person name="Thomas F.A."/>
            <person name="Venkatachalam S."/>
            <person name="Krishnan K.P."/>
        </authorList>
    </citation>
    <scope>NUCLEOTIDE SEQUENCE [LARGE SCALE GENOMIC DNA]</scope>
    <source>
        <strain evidence="2 3">HM116</strain>
    </source>
</reference>
<evidence type="ECO:0000256" key="1">
    <source>
        <dbReference type="SAM" id="Phobius"/>
    </source>
</evidence>
<keyword evidence="1" id="KW-1133">Transmembrane helix</keyword>
<organism evidence="2 3">
    <name type="scientific">Vreelandella neptunia</name>
    <dbReference type="NCBI Taxonomy" id="115551"/>
    <lineage>
        <taxon>Bacteria</taxon>
        <taxon>Pseudomonadati</taxon>
        <taxon>Pseudomonadota</taxon>
        <taxon>Gammaproteobacteria</taxon>
        <taxon>Oceanospirillales</taxon>
        <taxon>Halomonadaceae</taxon>
        <taxon>Vreelandella</taxon>
    </lineage>
</organism>
<name>A0ABS9S9V6_9GAMM</name>
<comment type="caution">
    <text evidence="2">The sequence shown here is derived from an EMBL/GenBank/DDBJ whole genome shotgun (WGS) entry which is preliminary data.</text>
</comment>
<keyword evidence="1" id="KW-0812">Transmembrane</keyword>
<feature type="transmembrane region" description="Helical" evidence="1">
    <location>
        <begin position="58"/>
        <end position="79"/>
    </location>
</feature>
<protein>
    <submittedName>
        <fullName evidence="2">Uncharacterized protein</fullName>
    </submittedName>
</protein>
<evidence type="ECO:0000313" key="2">
    <source>
        <dbReference type="EMBL" id="MCH4812869.1"/>
    </source>
</evidence>
<dbReference type="Proteomes" id="UP001320609">
    <property type="component" value="Unassembled WGS sequence"/>
</dbReference>
<feature type="transmembrane region" description="Helical" evidence="1">
    <location>
        <begin position="20"/>
        <end position="38"/>
    </location>
</feature>
<gene>
    <name evidence="2" type="ORF">MLE19_16155</name>
</gene>
<accession>A0ABS9S9V6</accession>
<keyword evidence="1" id="KW-0472">Membrane</keyword>
<keyword evidence="3" id="KW-1185">Reference proteome</keyword>
<dbReference type="EMBL" id="JAKVTW010000013">
    <property type="protein sequence ID" value="MCH4812869.1"/>
    <property type="molecule type" value="Genomic_DNA"/>
</dbReference>
<sequence>MSNKITRTQEKCGFGRHIKIIITMAIAFNLFLYVLSILDSPIADPFVEMFNELGYKFFILQIVNALLASSILYLEFLGIKYFTSKSFINSLLEWFTKGLTKKNDNNKGDSK</sequence>
<dbReference type="RefSeq" id="WP_240719163.1">
    <property type="nucleotide sequence ID" value="NZ_JAKVTW010000013.1"/>
</dbReference>